<dbReference type="Ensembl" id="ENSMPUT00000001372.1">
    <property type="protein sequence ID" value="ENSMPUP00000001344.1"/>
    <property type="gene ID" value="ENSMPUG00000001356.1"/>
</dbReference>
<dbReference type="AlphaFoldDB" id="M3XQJ4"/>
<protein>
    <submittedName>
        <fullName evidence="2">Uncharacterized protein</fullName>
    </submittedName>
</protein>
<proteinExistence type="predicted"/>
<feature type="compositionally biased region" description="Low complexity" evidence="1">
    <location>
        <begin position="15"/>
        <end position="40"/>
    </location>
</feature>
<dbReference type="EMBL" id="AEYP01054826">
    <property type="status" value="NOT_ANNOTATED_CDS"/>
    <property type="molecule type" value="Genomic_DNA"/>
</dbReference>
<dbReference type="EMBL" id="AEYP01054823">
    <property type="status" value="NOT_ANNOTATED_CDS"/>
    <property type="molecule type" value="Genomic_DNA"/>
</dbReference>
<evidence type="ECO:0000313" key="2">
    <source>
        <dbReference type="Ensembl" id="ENSMPUP00000001344.1"/>
    </source>
</evidence>
<evidence type="ECO:0000256" key="1">
    <source>
        <dbReference type="SAM" id="MobiDB-lite"/>
    </source>
</evidence>
<organism evidence="2">
    <name type="scientific">Mustela putorius furo</name>
    <name type="common">European domestic ferret</name>
    <name type="synonym">Mustela furo</name>
    <dbReference type="NCBI Taxonomy" id="9669"/>
    <lineage>
        <taxon>Eukaryota</taxon>
        <taxon>Metazoa</taxon>
        <taxon>Chordata</taxon>
        <taxon>Craniata</taxon>
        <taxon>Vertebrata</taxon>
        <taxon>Euteleostomi</taxon>
        <taxon>Mammalia</taxon>
        <taxon>Eutheria</taxon>
        <taxon>Laurasiatheria</taxon>
        <taxon>Carnivora</taxon>
        <taxon>Caniformia</taxon>
        <taxon>Musteloidea</taxon>
        <taxon>Mustelidae</taxon>
        <taxon>Mustelinae</taxon>
        <taxon>Mustela</taxon>
    </lineage>
</organism>
<feature type="compositionally biased region" description="Pro residues" evidence="1">
    <location>
        <begin position="112"/>
        <end position="123"/>
    </location>
</feature>
<dbReference type="EMBL" id="AEYP01054828">
    <property type="status" value="NOT_ANNOTATED_CDS"/>
    <property type="molecule type" value="Genomic_DNA"/>
</dbReference>
<sequence>SHPPTHAFLRRSQEPGRAAAAGPPAPHTGGLPALPRSAGPAGRGGVEEEEARTGSTHRARRASPDRPRRPARSGGEGPGGGAARAPIWKCQLRSAAGPQPRRKRKSLRLPQAHPPARPSPGGTPSPWQGLKQTPATVAQAHGPGLATGVFFPRLLPAGLVLTSRGLEIKLRMKRANKLRSHCRPGNVVCLTTTWSPGLASLSLGLVPSITACTRPWMQVIQSSRKDCTQESHLAKN</sequence>
<reference evidence="2" key="1">
    <citation type="submission" date="2024-06" db="UniProtKB">
        <authorList>
            <consortium name="Ensembl"/>
        </authorList>
    </citation>
    <scope>IDENTIFICATION</scope>
</reference>
<name>M3XQJ4_MUSPF</name>
<dbReference type="EMBL" id="AEYP01054829">
    <property type="status" value="NOT_ANNOTATED_CDS"/>
    <property type="molecule type" value="Genomic_DNA"/>
</dbReference>
<dbReference type="EMBL" id="AEYP01054825">
    <property type="status" value="NOT_ANNOTATED_CDS"/>
    <property type="molecule type" value="Genomic_DNA"/>
</dbReference>
<dbReference type="InParanoid" id="M3XQJ4"/>
<accession>M3XQJ4</accession>
<dbReference type="EMBL" id="AEYP01054824">
    <property type="status" value="NOT_ANNOTATED_CDS"/>
    <property type="molecule type" value="Genomic_DNA"/>
</dbReference>
<dbReference type="HOGENOM" id="CLU_1177769_0_0_1"/>
<feature type="region of interest" description="Disordered" evidence="1">
    <location>
        <begin position="1"/>
        <end position="136"/>
    </location>
</feature>
<dbReference type="EMBL" id="AEYP01054827">
    <property type="status" value="NOT_ANNOTATED_CDS"/>
    <property type="molecule type" value="Genomic_DNA"/>
</dbReference>